<evidence type="ECO:0000313" key="5">
    <source>
        <dbReference type="EMBL" id="SEC06176.1"/>
    </source>
</evidence>
<evidence type="ECO:0000256" key="2">
    <source>
        <dbReference type="ARBA" id="ARBA00023125"/>
    </source>
</evidence>
<evidence type="ECO:0000259" key="4">
    <source>
        <dbReference type="PROSITE" id="PS01124"/>
    </source>
</evidence>
<dbReference type="RefSeq" id="WP_066213016.1">
    <property type="nucleotide sequence ID" value="NZ_FNSN01000003.1"/>
</dbReference>
<dbReference type="GO" id="GO:0043565">
    <property type="term" value="F:sequence-specific DNA binding"/>
    <property type="evidence" value="ECO:0007669"/>
    <property type="project" value="InterPro"/>
</dbReference>
<dbReference type="SUPFAM" id="SSF46689">
    <property type="entry name" value="Homeodomain-like"/>
    <property type="match status" value="1"/>
</dbReference>
<dbReference type="InterPro" id="IPR050204">
    <property type="entry name" value="AraC_XylS_family_regulators"/>
</dbReference>
<sequence>MMHAPVHGAAGQPVSFQRSHDFEAFRESVSSSFVPLKVSGPEHGVFFSSIRSASALDFHLTELTAGGHQVERTPELIRQGGEDYYKVSLVLAGSSLLIQDSREVFLQPGDLAVYDTSRPYSVISEEQTRVLVAMFPKSTFELPESQIHQISAVNLAAPGQLGSLAAALLAKVSTSLDQLSGPFGVRIANSCLDVLATAFAGSLGAQRPVVDPREKLLADIHAYIERNLASPDLTPGSIAAAHYISTRHLHGLFHSQGVTVSAWIRQQRLARCQRELSDPFLVNRSVASIAASWGFPDPAHFSRTFKSTFGESPRDFRMRFAA</sequence>
<keyword evidence="1" id="KW-0805">Transcription regulation</keyword>
<gene>
    <name evidence="5" type="ORF">SAMN04489745_1961</name>
</gene>
<organism evidence="5 6">
    <name type="scientific">Arthrobacter woluwensis</name>
    <dbReference type="NCBI Taxonomy" id="156980"/>
    <lineage>
        <taxon>Bacteria</taxon>
        <taxon>Bacillati</taxon>
        <taxon>Actinomycetota</taxon>
        <taxon>Actinomycetes</taxon>
        <taxon>Micrococcales</taxon>
        <taxon>Micrococcaceae</taxon>
        <taxon>Arthrobacter</taxon>
    </lineage>
</organism>
<dbReference type="PANTHER" id="PTHR46796:SF6">
    <property type="entry name" value="ARAC SUBFAMILY"/>
    <property type="match status" value="1"/>
</dbReference>
<dbReference type="AlphaFoldDB" id="A0A1H4PFH8"/>
<dbReference type="STRING" id="156980.SAMN04489745_1961"/>
<keyword evidence="3" id="KW-0804">Transcription</keyword>
<dbReference type="Proteomes" id="UP000182652">
    <property type="component" value="Unassembled WGS sequence"/>
</dbReference>
<dbReference type="InterPro" id="IPR018060">
    <property type="entry name" value="HTH_AraC"/>
</dbReference>
<evidence type="ECO:0000256" key="3">
    <source>
        <dbReference type="ARBA" id="ARBA00023163"/>
    </source>
</evidence>
<feature type="domain" description="HTH araC/xylS-type" evidence="4">
    <location>
        <begin position="218"/>
        <end position="319"/>
    </location>
</feature>
<keyword evidence="2 5" id="KW-0238">DNA-binding</keyword>
<reference evidence="5 6" key="1">
    <citation type="submission" date="2016-10" db="EMBL/GenBank/DDBJ databases">
        <authorList>
            <person name="de Groot N.N."/>
        </authorList>
    </citation>
    <scope>NUCLEOTIDE SEQUENCE [LARGE SCALE GENOMIC DNA]</scope>
    <source>
        <strain evidence="5 6">DSM 10495</strain>
    </source>
</reference>
<dbReference type="OrthoDB" id="9799345at2"/>
<dbReference type="InterPro" id="IPR020449">
    <property type="entry name" value="Tscrpt_reg_AraC-type_HTH"/>
</dbReference>
<dbReference type="Pfam" id="PF12833">
    <property type="entry name" value="HTH_18"/>
    <property type="match status" value="1"/>
</dbReference>
<dbReference type="InterPro" id="IPR035418">
    <property type="entry name" value="AraC-bd_2"/>
</dbReference>
<protein>
    <submittedName>
        <fullName evidence="5">AraC-type DNA-binding protein</fullName>
    </submittedName>
</protein>
<dbReference type="PRINTS" id="PR00032">
    <property type="entry name" value="HTHARAC"/>
</dbReference>
<dbReference type="PROSITE" id="PS01124">
    <property type="entry name" value="HTH_ARAC_FAMILY_2"/>
    <property type="match status" value="1"/>
</dbReference>
<dbReference type="InterPro" id="IPR009057">
    <property type="entry name" value="Homeodomain-like_sf"/>
</dbReference>
<keyword evidence="6" id="KW-1185">Reference proteome</keyword>
<dbReference type="Gene3D" id="1.10.10.60">
    <property type="entry name" value="Homeodomain-like"/>
    <property type="match status" value="1"/>
</dbReference>
<dbReference type="SMART" id="SM00342">
    <property type="entry name" value="HTH_ARAC"/>
    <property type="match status" value="1"/>
</dbReference>
<dbReference type="EMBL" id="FNSN01000003">
    <property type="protein sequence ID" value="SEC06176.1"/>
    <property type="molecule type" value="Genomic_DNA"/>
</dbReference>
<accession>A0A1H4PFH8</accession>
<evidence type="ECO:0000256" key="1">
    <source>
        <dbReference type="ARBA" id="ARBA00023015"/>
    </source>
</evidence>
<name>A0A1H4PFH8_9MICC</name>
<dbReference type="GO" id="GO:0003700">
    <property type="term" value="F:DNA-binding transcription factor activity"/>
    <property type="evidence" value="ECO:0007669"/>
    <property type="project" value="InterPro"/>
</dbReference>
<evidence type="ECO:0000313" key="6">
    <source>
        <dbReference type="Proteomes" id="UP000182652"/>
    </source>
</evidence>
<proteinExistence type="predicted"/>
<dbReference type="PANTHER" id="PTHR46796">
    <property type="entry name" value="HTH-TYPE TRANSCRIPTIONAL ACTIVATOR RHAS-RELATED"/>
    <property type="match status" value="1"/>
</dbReference>
<dbReference type="Pfam" id="PF14525">
    <property type="entry name" value="AraC_binding_2"/>
    <property type="match status" value="1"/>
</dbReference>